<evidence type="ECO:0000259" key="1">
    <source>
        <dbReference type="Pfam" id="PF00535"/>
    </source>
</evidence>
<dbReference type="Proteomes" id="UP000076923">
    <property type="component" value="Unassembled WGS sequence"/>
</dbReference>
<dbReference type="SUPFAM" id="SSF53448">
    <property type="entry name" value="Nucleotide-diphospho-sugar transferases"/>
    <property type="match status" value="1"/>
</dbReference>
<accession>A0A176TF13</accession>
<gene>
    <name evidence="2" type="ORF">LPB303_04250</name>
</gene>
<dbReference type="InterPro" id="IPR029044">
    <property type="entry name" value="Nucleotide-diphossugar_trans"/>
</dbReference>
<protein>
    <recommendedName>
        <fullName evidence="1">Glycosyltransferase 2-like domain-containing protein</fullName>
    </recommendedName>
</protein>
<dbReference type="STRING" id="1333662.LPB303_04250"/>
<dbReference type="PANTHER" id="PTHR22916">
    <property type="entry name" value="GLYCOSYLTRANSFERASE"/>
    <property type="match status" value="1"/>
</dbReference>
<dbReference type="Gene3D" id="3.90.550.10">
    <property type="entry name" value="Spore Coat Polysaccharide Biosynthesis Protein SpsA, Chain A"/>
    <property type="match status" value="1"/>
</dbReference>
<evidence type="ECO:0000313" key="2">
    <source>
        <dbReference type="EMBL" id="OAD46133.1"/>
    </source>
</evidence>
<comment type="caution">
    <text evidence="2">The sequence shown here is derived from an EMBL/GenBank/DDBJ whole genome shotgun (WGS) entry which is preliminary data.</text>
</comment>
<dbReference type="RefSeq" id="WP_068448442.1">
    <property type="nucleotide sequence ID" value="NZ_CP150660.1"/>
</dbReference>
<dbReference type="InterPro" id="IPR001173">
    <property type="entry name" value="Glyco_trans_2-like"/>
</dbReference>
<reference evidence="2 3" key="1">
    <citation type="submission" date="2016-02" db="EMBL/GenBank/DDBJ databases">
        <title>Draft genome sequence of Polaribacter atrinae KACC17473.</title>
        <authorList>
            <person name="Shin S.-K."/>
            <person name="Yi H."/>
        </authorList>
    </citation>
    <scope>NUCLEOTIDE SEQUENCE [LARGE SCALE GENOMIC DNA]</scope>
    <source>
        <strain evidence="2 3">KACC 17473</strain>
    </source>
</reference>
<dbReference type="EMBL" id="LVWE01000005">
    <property type="protein sequence ID" value="OAD46133.1"/>
    <property type="molecule type" value="Genomic_DNA"/>
</dbReference>
<dbReference type="OrthoDB" id="635429at2"/>
<dbReference type="PANTHER" id="PTHR22916:SF3">
    <property type="entry name" value="UDP-GLCNAC:BETAGAL BETA-1,3-N-ACETYLGLUCOSAMINYLTRANSFERASE-LIKE PROTEIN 1"/>
    <property type="match status" value="1"/>
</dbReference>
<dbReference type="GO" id="GO:0016758">
    <property type="term" value="F:hexosyltransferase activity"/>
    <property type="evidence" value="ECO:0007669"/>
    <property type="project" value="UniProtKB-ARBA"/>
</dbReference>
<sequence length="305" mass="36014">MSKVSIILPSYNHNSFLKDRLDSIVNQTFKDWELIIIDDKSSDGSIETLKAFYQKYTNKISNFIIHTENSGSGYKSWKKGIELAQSEYIWIAETDDYSDVSFLEEQVKILDTYPKAALTFCSSNYVDANKTFLYNTNKRTIDLSVSENKSKLFKGEVYLNKAPFDTYITNGSSVVFRKPIIDIPNLIFENKQSSDVFLWTFLIQNSSFVFLNKKLNFFRRHEGSTTTRLSSLRKLDIFQENIKYLHFYKQKNKDHLLLKKYFQQYVWINKKEIFNTKIFNFNLALKYYLFLLPNICIQLINKIEK</sequence>
<feature type="domain" description="Glycosyltransferase 2-like" evidence="1">
    <location>
        <begin position="5"/>
        <end position="151"/>
    </location>
</feature>
<organism evidence="2 3">
    <name type="scientific">Polaribacter atrinae</name>
    <dbReference type="NCBI Taxonomy" id="1333662"/>
    <lineage>
        <taxon>Bacteria</taxon>
        <taxon>Pseudomonadati</taxon>
        <taxon>Bacteroidota</taxon>
        <taxon>Flavobacteriia</taxon>
        <taxon>Flavobacteriales</taxon>
        <taxon>Flavobacteriaceae</taxon>
    </lineage>
</organism>
<proteinExistence type="predicted"/>
<keyword evidence="3" id="KW-1185">Reference proteome</keyword>
<dbReference type="AlphaFoldDB" id="A0A176TF13"/>
<dbReference type="Pfam" id="PF00535">
    <property type="entry name" value="Glycos_transf_2"/>
    <property type="match status" value="1"/>
</dbReference>
<name>A0A176TF13_9FLAO</name>
<evidence type="ECO:0000313" key="3">
    <source>
        <dbReference type="Proteomes" id="UP000076923"/>
    </source>
</evidence>